<dbReference type="EMBL" id="BGZK01002834">
    <property type="protein sequence ID" value="GBP96780.1"/>
    <property type="molecule type" value="Genomic_DNA"/>
</dbReference>
<evidence type="ECO:0000313" key="2">
    <source>
        <dbReference type="Proteomes" id="UP000299102"/>
    </source>
</evidence>
<dbReference type="Proteomes" id="UP000299102">
    <property type="component" value="Unassembled WGS sequence"/>
</dbReference>
<gene>
    <name evidence="1" type="ORF">EVAR_72066_1</name>
</gene>
<keyword evidence="2" id="KW-1185">Reference proteome</keyword>
<accession>A0A4C2A9I6</accession>
<comment type="caution">
    <text evidence="1">The sequence shown here is derived from an EMBL/GenBank/DDBJ whole genome shotgun (WGS) entry which is preliminary data.</text>
</comment>
<organism evidence="1 2">
    <name type="scientific">Eumeta variegata</name>
    <name type="common">Bagworm moth</name>
    <name type="synonym">Eumeta japonica</name>
    <dbReference type="NCBI Taxonomy" id="151549"/>
    <lineage>
        <taxon>Eukaryota</taxon>
        <taxon>Metazoa</taxon>
        <taxon>Ecdysozoa</taxon>
        <taxon>Arthropoda</taxon>
        <taxon>Hexapoda</taxon>
        <taxon>Insecta</taxon>
        <taxon>Pterygota</taxon>
        <taxon>Neoptera</taxon>
        <taxon>Endopterygota</taxon>
        <taxon>Lepidoptera</taxon>
        <taxon>Glossata</taxon>
        <taxon>Ditrysia</taxon>
        <taxon>Tineoidea</taxon>
        <taxon>Psychidae</taxon>
        <taxon>Oiketicinae</taxon>
        <taxon>Eumeta</taxon>
    </lineage>
</organism>
<sequence>METYQSLFTNIVNYGIGRRLDTGKCETALSKIERRGGSSTQVADDLRKEESLYFLTPKDSNDFLQTDVEVVWCGKVDGQRSRKKS</sequence>
<evidence type="ECO:0000313" key="1">
    <source>
        <dbReference type="EMBL" id="GBP96780.1"/>
    </source>
</evidence>
<protein>
    <submittedName>
        <fullName evidence="1">Uncharacterized protein</fullName>
    </submittedName>
</protein>
<dbReference type="AlphaFoldDB" id="A0A4C2A9I6"/>
<name>A0A4C2A9I6_EUMVA</name>
<proteinExistence type="predicted"/>
<reference evidence="1 2" key="1">
    <citation type="journal article" date="2019" name="Commun. Biol.">
        <title>The bagworm genome reveals a unique fibroin gene that provides high tensile strength.</title>
        <authorList>
            <person name="Kono N."/>
            <person name="Nakamura H."/>
            <person name="Ohtoshi R."/>
            <person name="Tomita M."/>
            <person name="Numata K."/>
            <person name="Arakawa K."/>
        </authorList>
    </citation>
    <scope>NUCLEOTIDE SEQUENCE [LARGE SCALE GENOMIC DNA]</scope>
</reference>